<dbReference type="PANTHER" id="PTHR43861:SF6">
    <property type="entry name" value="METHYLTRANSFERASE TYPE 11"/>
    <property type="match status" value="1"/>
</dbReference>
<dbReference type="GO" id="GO:0032259">
    <property type="term" value="P:methylation"/>
    <property type="evidence" value="ECO:0007669"/>
    <property type="project" value="UniProtKB-KW"/>
</dbReference>
<dbReference type="PANTHER" id="PTHR43861">
    <property type="entry name" value="TRANS-ACONITATE 2-METHYLTRANSFERASE-RELATED"/>
    <property type="match status" value="1"/>
</dbReference>
<dbReference type="OrthoDB" id="2370471at2"/>
<protein>
    <submittedName>
        <fullName evidence="1">Methyltransferase family protein</fullName>
    </submittedName>
</protein>
<keyword evidence="1" id="KW-0808">Transferase</keyword>
<keyword evidence="2" id="KW-1185">Reference proteome</keyword>
<gene>
    <name evidence="1" type="ORF">CLV94_1418</name>
</gene>
<sequence>MISTNLKHFQTVKDNSVSKEIFELLYDENLDMLVTSPQPDAANLSRYYESEDYISHTDGKRSLFEKAYHFIKNIALKNKLSLINNLQDKKGALLDIGAGTGDFLSVAKNNGWNAVGIEPSEKARSIANQKGVELKLNTSDFENNSFDIITMWHVLEHVPNLEDQIKELKRLLKPNGSIIIAVPNFKSYDANHYKEFWAAYDVPRHLWHFSKTAIRKLFQKENIELVKILPMKFDSFYVSLLSEKYKTGKMNFIKAFFVGLKSNWKAKRNFEYSSHIYVLKSAKNKNKNT</sequence>
<proteinExistence type="predicted"/>
<dbReference type="Gene3D" id="3.40.50.150">
    <property type="entry name" value="Vaccinia Virus protein VP39"/>
    <property type="match status" value="1"/>
</dbReference>
<name>A0A495MK72_9FLAO</name>
<dbReference type="CDD" id="cd02440">
    <property type="entry name" value="AdoMet_MTases"/>
    <property type="match status" value="1"/>
</dbReference>
<dbReference type="GO" id="GO:0008168">
    <property type="term" value="F:methyltransferase activity"/>
    <property type="evidence" value="ECO:0007669"/>
    <property type="project" value="UniProtKB-KW"/>
</dbReference>
<dbReference type="AlphaFoldDB" id="A0A495MK72"/>
<keyword evidence="1" id="KW-0489">Methyltransferase</keyword>
<accession>A0A495MK72</accession>
<dbReference type="RefSeq" id="WP_121375689.1">
    <property type="nucleotide sequence ID" value="NZ_RBLC01000001.1"/>
</dbReference>
<evidence type="ECO:0000313" key="1">
    <source>
        <dbReference type="EMBL" id="RKS26361.1"/>
    </source>
</evidence>
<reference evidence="1 2" key="1">
    <citation type="submission" date="2018-10" db="EMBL/GenBank/DDBJ databases">
        <title>Genomic Encyclopedia of Archaeal and Bacterial Type Strains, Phase II (KMG-II): from individual species to whole genera.</title>
        <authorList>
            <person name="Goeker M."/>
        </authorList>
    </citation>
    <scope>NUCLEOTIDE SEQUENCE [LARGE SCALE GENOMIC DNA]</scope>
    <source>
        <strain evidence="1 2">DSM 29537</strain>
    </source>
</reference>
<dbReference type="SUPFAM" id="SSF53335">
    <property type="entry name" value="S-adenosyl-L-methionine-dependent methyltransferases"/>
    <property type="match status" value="1"/>
</dbReference>
<organism evidence="1 2">
    <name type="scientific">Flavobacterium endophyticum</name>
    <dbReference type="NCBI Taxonomy" id="1540163"/>
    <lineage>
        <taxon>Bacteria</taxon>
        <taxon>Pseudomonadati</taxon>
        <taxon>Bacteroidota</taxon>
        <taxon>Flavobacteriia</taxon>
        <taxon>Flavobacteriales</taxon>
        <taxon>Flavobacteriaceae</taxon>
        <taxon>Flavobacterium</taxon>
    </lineage>
</organism>
<dbReference type="Pfam" id="PF13489">
    <property type="entry name" value="Methyltransf_23"/>
    <property type="match status" value="1"/>
</dbReference>
<dbReference type="InterPro" id="IPR029063">
    <property type="entry name" value="SAM-dependent_MTases_sf"/>
</dbReference>
<evidence type="ECO:0000313" key="2">
    <source>
        <dbReference type="Proteomes" id="UP000277579"/>
    </source>
</evidence>
<dbReference type="EMBL" id="RBLC01000001">
    <property type="protein sequence ID" value="RKS26361.1"/>
    <property type="molecule type" value="Genomic_DNA"/>
</dbReference>
<comment type="caution">
    <text evidence="1">The sequence shown here is derived from an EMBL/GenBank/DDBJ whole genome shotgun (WGS) entry which is preliminary data.</text>
</comment>
<dbReference type="Proteomes" id="UP000277579">
    <property type="component" value="Unassembled WGS sequence"/>
</dbReference>